<dbReference type="Proteomes" id="UP001286313">
    <property type="component" value="Unassembled WGS sequence"/>
</dbReference>
<comment type="caution">
    <text evidence="1">The sequence shown here is derived from an EMBL/GenBank/DDBJ whole genome shotgun (WGS) entry which is preliminary data.</text>
</comment>
<evidence type="ECO:0000313" key="2">
    <source>
        <dbReference type="Proteomes" id="UP001286313"/>
    </source>
</evidence>
<dbReference type="AlphaFoldDB" id="A0AAE1FK12"/>
<keyword evidence="2" id="KW-1185">Reference proteome</keyword>
<name>A0AAE1FK12_PETCI</name>
<protein>
    <submittedName>
        <fullName evidence="1">Uncharacterized protein</fullName>
    </submittedName>
</protein>
<dbReference type="EMBL" id="JAWQEG010002004">
    <property type="protein sequence ID" value="KAK3875164.1"/>
    <property type="molecule type" value="Genomic_DNA"/>
</dbReference>
<gene>
    <name evidence="1" type="ORF">Pcinc_019945</name>
</gene>
<sequence>MEICNRASHIALHKPLLLLLQSYNSFLLPSLPPSPLPPSSQSTTTPIPTSLPLPPYSFLPPSLPIYPLPLTQQPPPIPTYLPLNNHPIPSSLPPSQTTITPSPPLHVTFLTPYLHVIPSIPPHSSYFHHSPSPFSSSSLGFSVYEKFIEVGVFSLYSIYSTQFFL</sequence>
<reference evidence="1" key="1">
    <citation type="submission" date="2023-10" db="EMBL/GenBank/DDBJ databases">
        <title>Genome assemblies of two species of porcelain crab, Petrolisthes cinctipes and Petrolisthes manimaculis (Anomura: Porcellanidae).</title>
        <authorList>
            <person name="Angst P."/>
        </authorList>
    </citation>
    <scope>NUCLEOTIDE SEQUENCE</scope>
    <source>
        <strain evidence="1">PB745_01</strain>
        <tissue evidence="1">Gill</tissue>
    </source>
</reference>
<proteinExistence type="predicted"/>
<organism evidence="1 2">
    <name type="scientific">Petrolisthes cinctipes</name>
    <name type="common">Flat porcelain crab</name>
    <dbReference type="NCBI Taxonomy" id="88211"/>
    <lineage>
        <taxon>Eukaryota</taxon>
        <taxon>Metazoa</taxon>
        <taxon>Ecdysozoa</taxon>
        <taxon>Arthropoda</taxon>
        <taxon>Crustacea</taxon>
        <taxon>Multicrustacea</taxon>
        <taxon>Malacostraca</taxon>
        <taxon>Eumalacostraca</taxon>
        <taxon>Eucarida</taxon>
        <taxon>Decapoda</taxon>
        <taxon>Pleocyemata</taxon>
        <taxon>Anomura</taxon>
        <taxon>Galatheoidea</taxon>
        <taxon>Porcellanidae</taxon>
        <taxon>Petrolisthes</taxon>
    </lineage>
</organism>
<accession>A0AAE1FK12</accession>
<evidence type="ECO:0000313" key="1">
    <source>
        <dbReference type="EMBL" id="KAK3875164.1"/>
    </source>
</evidence>